<dbReference type="Pfam" id="PF13411">
    <property type="entry name" value="MerR_1"/>
    <property type="match status" value="1"/>
</dbReference>
<dbReference type="SUPFAM" id="SSF46955">
    <property type="entry name" value="Putative DNA-binding domain"/>
    <property type="match status" value="1"/>
</dbReference>
<dbReference type="RefSeq" id="WP_285661262.1">
    <property type="nucleotide sequence ID" value="NZ_BSTX01000001.1"/>
</dbReference>
<comment type="caution">
    <text evidence="3">The sequence shown here is derived from an EMBL/GenBank/DDBJ whole genome shotgun (WGS) entry which is preliminary data.</text>
</comment>
<dbReference type="InterPro" id="IPR047057">
    <property type="entry name" value="MerR_fam"/>
</dbReference>
<gene>
    <name evidence="3" type="ORF">Afil01_08700</name>
</gene>
<feature type="domain" description="HTH merR-type" evidence="2">
    <location>
        <begin position="1"/>
        <end position="70"/>
    </location>
</feature>
<sequence length="213" mass="23445">MRIAELSRESRVPVPTIKYYLREGLLHPGERTSPNQAQYDARHLRRLKLIRALIDVGGVPVAGVRELLDAIDAKGQNIHEAMGTATHATFGEPDAEMSEEQRRGMERVEELIAERGWLGDSRRARMLVANSLATLYQLGEDELTTLLPLYAETIERIAEAEVRLVTGRPTIEDAVEGAVIGTVVGEQILAGLRHLAHEHFSTVIGVVDTGPKG</sequence>
<dbReference type="PANTHER" id="PTHR30204:SF98">
    <property type="entry name" value="HTH-TYPE TRANSCRIPTIONAL REGULATOR ADHR"/>
    <property type="match status" value="1"/>
</dbReference>
<proteinExistence type="predicted"/>
<dbReference type="SMART" id="SM00422">
    <property type="entry name" value="HTH_MERR"/>
    <property type="match status" value="1"/>
</dbReference>
<dbReference type="PROSITE" id="PS50937">
    <property type="entry name" value="HTH_MERR_2"/>
    <property type="match status" value="1"/>
</dbReference>
<keyword evidence="4" id="KW-1185">Reference proteome</keyword>
<organism evidence="3 4">
    <name type="scientific">Actinorhabdospora filicis</name>
    <dbReference type="NCBI Taxonomy" id="1785913"/>
    <lineage>
        <taxon>Bacteria</taxon>
        <taxon>Bacillati</taxon>
        <taxon>Actinomycetota</taxon>
        <taxon>Actinomycetes</taxon>
        <taxon>Micromonosporales</taxon>
        <taxon>Micromonosporaceae</taxon>
        <taxon>Actinorhabdospora</taxon>
    </lineage>
</organism>
<dbReference type="InterPro" id="IPR000551">
    <property type="entry name" value="MerR-type_HTH_dom"/>
</dbReference>
<accession>A0A9W6SHG2</accession>
<reference evidence="3" key="1">
    <citation type="submission" date="2023-03" db="EMBL/GenBank/DDBJ databases">
        <title>Actinorhabdospora filicis NBRC 111898.</title>
        <authorList>
            <person name="Ichikawa N."/>
            <person name="Sato H."/>
            <person name="Tonouchi N."/>
        </authorList>
    </citation>
    <scope>NUCLEOTIDE SEQUENCE</scope>
    <source>
        <strain evidence="3">NBRC 111898</strain>
    </source>
</reference>
<dbReference type="GO" id="GO:0003700">
    <property type="term" value="F:DNA-binding transcription factor activity"/>
    <property type="evidence" value="ECO:0007669"/>
    <property type="project" value="InterPro"/>
</dbReference>
<dbReference type="Gene3D" id="1.10.1660.10">
    <property type="match status" value="1"/>
</dbReference>
<dbReference type="InterPro" id="IPR009061">
    <property type="entry name" value="DNA-bd_dom_put_sf"/>
</dbReference>
<dbReference type="EMBL" id="BSTX01000001">
    <property type="protein sequence ID" value="GLZ76063.1"/>
    <property type="molecule type" value="Genomic_DNA"/>
</dbReference>
<evidence type="ECO:0000256" key="1">
    <source>
        <dbReference type="ARBA" id="ARBA00023125"/>
    </source>
</evidence>
<evidence type="ECO:0000313" key="3">
    <source>
        <dbReference type="EMBL" id="GLZ76063.1"/>
    </source>
</evidence>
<dbReference type="GO" id="GO:0003677">
    <property type="term" value="F:DNA binding"/>
    <property type="evidence" value="ECO:0007669"/>
    <property type="project" value="UniProtKB-KW"/>
</dbReference>
<keyword evidence="1" id="KW-0238">DNA-binding</keyword>
<dbReference type="AlphaFoldDB" id="A0A9W6SHG2"/>
<dbReference type="Proteomes" id="UP001165079">
    <property type="component" value="Unassembled WGS sequence"/>
</dbReference>
<dbReference type="PANTHER" id="PTHR30204">
    <property type="entry name" value="REDOX-CYCLING DRUG-SENSING TRANSCRIPTIONAL ACTIVATOR SOXR"/>
    <property type="match status" value="1"/>
</dbReference>
<dbReference type="CDD" id="cd04780">
    <property type="entry name" value="HTH_MerR-like_sg5"/>
    <property type="match status" value="1"/>
</dbReference>
<evidence type="ECO:0000259" key="2">
    <source>
        <dbReference type="PROSITE" id="PS50937"/>
    </source>
</evidence>
<protein>
    <submittedName>
        <fullName evidence="3">MerR family transcriptional regulator</fullName>
    </submittedName>
</protein>
<name>A0A9W6SHG2_9ACTN</name>
<evidence type="ECO:0000313" key="4">
    <source>
        <dbReference type="Proteomes" id="UP001165079"/>
    </source>
</evidence>